<reference evidence="1" key="1">
    <citation type="submission" date="2020-03" db="EMBL/GenBank/DDBJ databases">
        <title>The deep terrestrial virosphere.</title>
        <authorList>
            <person name="Holmfeldt K."/>
            <person name="Nilsson E."/>
            <person name="Simone D."/>
            <person name="Lopez-Fernandez M."/>
            <person name="Wu X."/>
            <person name="de Brujin I."/>
            <person name="Lundin D."/>
            <person name="Andersson A."/>
            <person name="Bertilsson S."/>
            <person name="Dopson M."/>
        </authorList>
    </citation>
    <scope>NUCLEOTIDE SEQUENCE</scope>
    <source>
        <strain evidence="1">MM415B06932</strain>
    </source>
</reference>
<name>A0A6M3LNW9_9ZZZZ</name>
<accession>A0A6M3LNW9</accession>
<organism evidence="1">
    <name type="scientific">viral metagenome</name>
    <dbReference type="NCBI Taxonomy" id="1070528"/>
    <lineage>
        <taxon>unclassified sequences</taxon>
        <taxon>metagenomes</taxon>
        <taxon>organismal metagenomes</taxon>
    </lineage>
</organism>
<evidence type="ECO:0000313" key="1">
    <source>
        <dbReference type="EMBL" id="QJA96976.1"/>
    </source>
</evidence>
<dbReference type="EMBL" id="MT143451">
    <property type="protein sequence ID" value="QJA96976.1"/>
    <property type="molecule type" value="Genomic_DNA"/>
</dbReference>
<gene>
    <name evidence="1" type="ORF">MM415B06932_0007</name>
</gene>
<protein>
    <submittedName>
        <fullName evidence="1">Uncharacterized protein</fullName>
    </submittedName>
</protein>
<dbReference type="AlphaFoldDB" id="A0A6M3LNW9"/>
<proteinExistence type="predicted"/>
<sequence length="111" mass="11759">MTDHTILVMSGPAGPSLYLDDHRISGPKPWGGGTVLHEFRCTDRDLIAAGLDVPRVADECVGCLAESDESHRPGCRYEPAEGLSCCELACYEEPGCACDGCQPPAPAELTP</sequence>